<comment type="caution">
    <text evidence="1">The sequence shown here is derived from an EMBL/GenBank/DDBJ whole genome shotgun (WGS) entry which is preliminary data.</text>
</comment>
<dbReference type="Gene3D" id="3.30.470.20">
    <property type="entry name" value="ATP-grasp fold, B domain"/>
    <property type="match status" value="1"/>
</dbReference>
<dbReference type="SUPFAM" id="SSF56059">
    <property type="entry name" value="Glutathione synthetase ATP-binding domain-like"/>
    <property type="match status" value="1"/>
</dbReference>
<organism evidence="1 2">
    <name type="scientific">Pseudonocardia aurantiaca</name>
    <dbReference type="NCBI Taxonomy" id="75290"/>
    <lineage>
        <taxon>Bacteria</taxon>
        <taxon>Bacillati</taxon>
        <taxon>Actinomycetota</taxon>
        <taxon>Actinomycetes</taxon>
        <taxon>Pseudonocardiales</taxon>
        <taxon>Pseudonocardiaceae</taxon>
        <taxon>Pseudonocardia</taxon>
    </lineage>
</organism>
<reference evidence="2" key="1">
    <citation type="journal article" date="2019" name="Int. J. Syst. Evol. Microbiol.">
        <title>The Global Catalogue of Microorganisms (GCM) 10K type strain sequencing project: providing services to taxonomists for standard genome sequencing and annotation.</title>
        <authorList>
            <consortium name="The Broad Institute Genomics Platform"/>
            <consortium name="The Broad Institute Genome Sequencing Center for Infectious Disease"/>
            <person name="Wu L."/>
            <person name="Ma J."/>
        </authorList>
    </citation>
    <scope>NUCLEOTIDE SEQUENCE [LARGE SCALE GENOMIC DNA]</scope>
    <source>
        <strain evidence="2">JCM 12165</strain>
    </source>
</reference>
<protein>
    <recommendedName>
        <fullName evidence="3">ATP-grasp domain-containing protein</fullName>
    </recommendedName>
</protein>
<proteinExistence type="predicted"/>
<evidence type="ECO:0000313" key="2">
    <source>
        <dbReference type="Proteomes" id="UP001597145"/>
    </source>
</evidence>
<sequence length="140" mass="15408">MAYTRKITDLDDLGGVDYAAHLFQPFIESEYAVRLTVIGQCFLAVRINAGSERAATDWRSDYDNLSYEVIDLPPSVAAGVSAYMKMSGLQYGAWDFLAQQDGTYVALEINPEGNYSWIEEATPLPISASIASFLTGEDHP</sequence>
<gene>
    <name evidence="1" type="ORF">ACFSCY_21670</name>
</gene>
<evidence type="ECO:0008006" key="3">
    <source>
        <dbReference type="Google" id="ProtNLM"/>
    </source>
</evidence>
<dbReference type="EMBL" id="JBHUCP010000017">
    <property type="protein sequence ID" value="MFD1532045.1"/>
    <property type="molecule type" value="Genomic_DNA"/>
</dbReference>
<evidence type="ECO:0000313" key="1">
    <source>
        <dbReference type="EMBL" id="MFD1532045.1"/>
    </source>
</evidence>
<keyword evidence="2" id="KW-1185">Reference proteome</keyword>
<accession>A0ABW4FN59</accession>
<dbReference type="Proteomes" id="UP001597145">
    <property type="component" value="Unassembled WGS sequence"/>
</dbReference>
<name>A0ABW4FN59_9PSEU</name>